<dbReference type="Gene3D" id="3.90.550.10">
    <property type="entry name" value="Spore Coat Polysaccharide Biosynthesis Protein SpsA, Chain A"/>
    <property type="match status" value="1"/>
</dbReference>
<feature type="transmembrane region" description="Helical" evidence="11">
    <location>
        <begin position="479"/>
        <end position="505"/>
    </location>
</feature>
<comment type="pathway">
    <text evidence="2">Glycan metabolism.</text>
</comment>
<evidence type="ECO:0000256" key="1">
    <source>
        <dbReference type="ARBA" id="ARBA00004429"/>
    </source>
</evidence>
<dbReference type="AlphaFoldDB" id="A0A4P6EFQ4"/>
<dbReference type="EMBL" id="CP035494">
    <property type="protein sequence ID" value="QAY60666.1"/>
    <property type="molecule type" value="Genomic_DNA"/>
</dbReference>
<keyword evidence="7 11" id="KW-0812">Transmembrane</keyword>
<feature type="transmembrane region" description="Helical" evidence="11">
    <location>
        <begin position="568"/>
        <end position="586"/>
    </location>
</feature>
<keyword evidence="5" id="KW-0328">Glycosyltransferase</keyword>
<dbReference type="KEGG" id="mprt:ET475_12175"/>
<feature type="region of interest" description="Disordered" evidence="10">
    <location>
        <begin position="33"/>
        <end position="66"/>
    </location>
</feature>
<reference evidence="12 13" key="1">
    <citation type="submission" date="2019-01" db="EMBL/GenBank/DDBJ databases">
        <title>Genome sequencing of strain DFW100M-13.</title>
        <authorList>
            <person name="Heo J."/>
            <person name="Kim S.-J."/>
            <person name="Kim J.-S."/>
            <person name="Hong S.-B."/>
            <person name="Kwon S.-W."/>
        </authorList>
    </citation>
    <scope>NUCLEOTIDE SEQUENCE [LARGE SCALE GENOMIC DNA]</scope>
    <source>
        <strain evidence="12 13">DFW100M-13</strain>
    </source>
</reference>
<evidence type="ECO:0000256" key="2">
    <source>
        <dbReference type="ARBA" id="ARBA00004881"/>
    </source>
</evidence>
<feature type="transmembrane region" description="Helical" evidence="11">
    <location>
        <begin position="592"/>
        <end position="610"/>
    </location>
</feature>
<keyword evidence="3" id="KW-1003">Cell membrane</keyword>
<gene>
    <name evidence="12" type="ORF">ET475_12175</name>
</gene>
<keyword evidence="9 11" id="KW-0472">Membrane</keyword>
<sequence length="643" mass="67073">MSSLTVVAVNHQSGSVSFTTAAGINSDQAIMPAKGHAARTTSATTDVTRSTTRPRPSAKASHAADTSMVPTMCAHPFSGDMATASISAPTMSNAPPAAHNGRRTRENHDVEASMSSTISPRDTPALLPQCFSVCIYSATTYRENTRRIERRTTMYELLHTGTVATLAIGYALCAALIWFAGARALVLWALSQRMLRRAAALPATAAASPTLRVALLYCVADDFCPDALRASMRQSIAVDTYILDDSRDAANQTHIDAFAAEHLATVIRRPHRTGFKAGNLNHALSALRGRFDACVVLDSDTVLPRGFVAAASAQLQDDGTLAVVQAVPDAAGTTLFARVLGPLVNAHALANHLPRTRAGLPMFIGRGALIRAAAIHAVGGVPETVAEDLALTTRLRAAGWGIAIRPDLRFGETYPIDYAALRTQVGKAAEGAAEFLRSAALRSSALRALRHRERLDALTETALLPAGALAGLGIMLSGVLLAVAGIALPAGLMAATAVIALMPLLPTGVATWRRHGALPAAVFLAAASLVYGSVALLTLRRTARVLCGRRAVFTVTPKTATRPGASFGALRSEFACALVAAVAAIALHSPALAAGFAAPVAVAAVLLSASRPRAAASRHRTTGHRVAHRAPVARRASLPTTVR</sequence>
<organism evidence="12 13">
    <name type="scientific">Microbacterium protaetiae</name>
    <dbReference type="NCBI Taxonomy" id="2509458"/>
    <lineage>
        <taxon>Bacteria</taxon>
        <taxon>Bacillati</taxon>
        <taxon>Actinomycetota</taxon>
        <taxon>Actinomycetes</taxon>
        <taxon>Micrococcales</taxon>
        <taxon>Microbacteriaceae</taxon>
        <taxon>Microbacterium</taxon>
    </lineage>
</organism>
<proteinExistence type="predicted"/>
<dbReference type="InterPro" id="IPR029044">
    <property type="entry name" value="Nucleotide-diphossugar_trans"/>
</dbReference>
<evidence type="ECO:0000256" key="9">
    <source>
        <dbReference type="ARBA" id="ARBA00023136"/>
    </source>
</evidence>
<evidence type="ECO:0000256" key="4">
    <source>
        <dbReference type="ARBA" id="ARBA00022519"/>
    </source>
</evidence>
<accession>A0A4P6EFQ4</accession>
<dbReference type="SUPFAM" id="SSF53448">
    <property type="entry name" value="Nucleotide-diphospho-sugar transferases"/>
    <property type="match status" value="1"/>
</dbReference>
<keyword evidence="6 12" id="KW-0808">Transferase</keyword>
<name>A0A4P6EFQ4_9MICO</name>
<evidence type="ECO:0000256" key="3">
    <source>
        <dbReference type="ARBA" id="ARBA00022475"/>
    </source>
</evidence>
<feature type="transmembrane region" description="Helical" evidence="11">
    <location>
        <begin position="517"/>
        <end position="539"/>
    </location>
</feature>
<dbReference type="GO" id="GO:0005886">
    <property type="term" value="C:plasma membrane"/>
    <property type="evidence" value="ECO:0007669"/>
    <property type="project" value="UniProtKB-SubCell"/>
</dbReference>
<dbReference type="Pfam" id="PF13641">
    <property type="entry name" value="Glyco_tranf_2_3"/>
    <property type="match status" value="1"/>
</dbReference>
<evidence type="ECO:0000256" key="10">
    <source>
        <dbReference type="SAM" id="MobiDB-lite"/>
    </source>
</evidence>
<evidence type="ECO:0000256" key="5">
    <source>
        <dbReference type="ARBA" id="ARBA00022676"/>
    </source>
</evidence>
<evidence type="ECO:0000256" key="6">
    <source>
        <dbReference type="ARBA" id="ARBA00022679"/>
    </source>
</evidence>
<evidence type="ECO:0000313" key="13">
    <source>
        <dbReference type="Proteomes" id="UP000293995"/>
    </source>
</evidence>
<evidence type="ECO:0000313" key="12">
    <source>
        <dbReference type="EMBL" id="QAY60666.1"/>
    </source>
</evidence>
<dbReference type="Proteomes" id="UP000293995">
    <property type="component" value="Chromosome"/>
</dbReference>
<evidence type="ECO:0000256" key="11">
    <source>
        <dbReference type="SAM" id="Phobius"/>
    </source>
</evidence>
<dbReference type="PANTHER" id="PTHR43867:SF5">
    <property type="entry name" value="GLUCANS BIOSYNTHESIS GLUCOSYLTRANSFERASE H"/>
    <property type="match status" value="1"/>
</dbReference>
<dbReference type="InterPro" id="IPR050321">
    <property type="entry name" value="Glycosyltr_2/OpgH_subfam"/>
</dbReference>
<comment type="subcellular location">
    <subcellularLocation>
        <location evidence="1">Cell inner membrane</location>
        <topology evidence="1">Multi-pass membrane protein</topology>
    </subcellularLocation>
</comment>
<keyword evidence="8 11" id="KW-1133">Transmembrane helix</keyword>
<feature type="compositionally biased region" description="Low complexity" evidence="10">
    <location>
        <begin position="38"/>
        <end position="58"/>
    </location>
</feature>
<keyword evidence="13" id="KW-1185">Reference proteome</keyword>
<feature type="transmembrane region" description="Helical" evidence="11">
    <location>
        <begin position="167"/>
        <end position="190"/>
    </location>
</feature>
<dbReference type="GO" id="GO:0016758">
    <property type="term" value="F:hexosyltransferase activity"/>
    <property type="evidence" value="ECO:0007669"/>
    <property type="project" value="TreeGrafter"/>
</dbReference>
<dbReference type="OrthoDB" id="9806824at2"/>
<evidence type="ECO:0000256" key="8">
    <source>
        <dbReference type="ARBA" id="ARBA00022989"/>
    </source>
</evidence>
<protein>
    <submittedName>
        <fullName evidence="12">Glycosyltransferase</fullName>
    </submittedName>
</protein>
<dbReference type="PANTHER" id="PTHR43867">
    <property type="entry name" value="CELLULOSE SYNTHASE CATALYTIC SUBUNIT A [UDP-FORMING]"/>
    <property type="match status" value="1"/>
</dbReference>
<evidence type="ECO:0000256" key="7">
    <source>
        <dbReference type="ARBA" id="ARBA00022692"/>
    </source>
</evidence>
<keyword evidence="4" id="KW-0997">Cell inner membrane</keyword>